<evidence type="ECO:0000256" key="1">
    <source>
        <dbReference type="SAM" id="Phobius"/>
    </source>
</evidence>
<feature type="transmembrane region" description="Helical" evidence="1">
    <location>
        <begin position="89"/>
        <end position="106"/>
    </location>
</feature>
<keyword evidence="1" id="KW-0472">Membrane</keyword>
<feature type="transmembrane region" description="Helical" evidence="1">
    <location>
        <begin position="6"/>
        <end position="22"/>
    </location>
</feature>
<gene>
    <name evidence="2" type="ORF">UFOPK1740_00704</name>
</gene>
<name>A0A6J6EQ12_9ZZZZ</name>
<dbReference type="EMBL" id="CAEZTU010000025">
    <property type="protein sequence ID" value="CAB4578157.1"/>
    <property type="molecule type" value="Genomic_DNA"/>
</dbReference>
<proteinExistence type="predicted"/>
<protein>
    <submittedName>
        <fullName evidence="2">Unannotated protein</fullName>
    </submittedName>
</protein>
<evidence type="ECO:0000313" key="2">
    <source>
        <dbReference type="EMBL" id="CAB4578157.1"/>
    </source>
</evidence>
<keyword evidence="1" id="KW-1133">Transmembrane helix</keyword>
<reference evidence="2" key="1">
    <citation type="submission" date="2020-05" db="EMBL/GenBank/DDBJ databases">
        <authorList>
            <person name="Chiriac C."/>
            <person name="Salcher M."/>
            <person name="Ghai R."/>
            <person name="Kavagutti S V."/>
        </authorList>
    </citation>
    <scope>NUCLEOTIDE SEQUENCE</scope>
</reference>
<sequence>MTYIQIGIIYCLLAFVTDFYILKTKVLKLRMFWLSYSIVLFFQFITNGVLTRFLIVRYNDFAIIGGDYTTKTPPLIGDGRLFYAPVEDVFFGFSMILFTVSIWIWLGRRNIQKLPISGPPPRWWPKGHWYGTKK</sequence>
<feature type="transmembrane region" description="Helical" evidence="1">
    <location>
        <begin position="34"/>
        <end position="55"/>
    </location>
</feature>
<keyword evidence="1" id="KW-0812">Transmembrane</keyword>
<dbReference type="AlphaFoldDB" id="A0A6J6EQ12"/>
<accession>A0A6J6EQ12</accession>
<organism evidence="2">
    <name type="scientific">freshwater metagenome</name>
    <dbReference type="NCBI Taxonomy" id="449393"/>
    <lineage>
        <taxon>unclassified sequences</taxon>
        <taxon>metagenomes</taxon>
        <taxon>ecological metagenomes</taxon>
    </lineage>
</organism>